<proteinExistence type="predicted"/>
<dbReference type="HOGENOM" id="CLU_3277534_0_0_9"/>
<accession>F2C6S8</accession>
<evidence type="ECO:0000313" key="1">
    <source>
        <dbReference type="EMBL" id="EGF15114.1"/>
    </source>
</evidence>
<gene>
    <name evidence="1" type="ORF">HMPREF9386_0958</name>
</gene>
<dbReference type="Proteomes" id="UP000005955">
    <property type="component" value="Unassembled WGS sequence"/>
</dbReference>
<comment type="caution">
    <text evidence="1">The sequence shown here is derived from an EMBL/GenBank/DDBJ whole genome shotgun (WGS) entry which is preliminary data.</text>
</comment>
<dbReference type="EMBL" id="AFBD01000003">
    <property type="protein sequence ID" value="EGF15114.1"/>
    <property type="molecule type" value="Genomic_DNA"/>
</dbReference>
<name>F2C6S8_STRSA</name>
<protein>
    <submittedName>
        <fullName evidence="1">Uncharacterized protein</fullName>
    </submittedName>
</protein>
<evidence type="ECO:0000313" key="2">
    <source>
        <dbReference type="Proteomes" id="UP000005955"/>
    </source>
</evidence>
<reference evidence="1 2" key="1">
    <citation type="submission" date="2011-02" db="EMBL/GenBank/DDBJ databases">
        <authorList>
            <person name="Muzny D."/>
            <person name="Qin X."/>
            <person name="Deng J."/>
            <person name="Jiang H."/>
            <person name="Liu Y."/>
            <person name="Qu J."/>
            <person name="Song X.-Z."/>
            <person name="Zhang L."/>
            <person name="Thornton R."/>
            <person name="Coyle M."/>
            <person name="Francisco L."/>
            <person name="Jackson L."/>
            <person name="Javaid M."/>
            <person name="Korchina V."/>
            <person name="Kovar C."/>
            <person name="Mata R."/>
            <person name="Mathew T."/>
            <person name="Ngo R."/>
            <person name="Nguyen L."/>
            <person name="Nguyen N."/>
            <person name="Okwuonu G."/>
            <person name="Ongeri F."/>
            <person name="Pham C."/>
            <person name="Simmons D."/>
            <person name="Wilczek-Boney K."/>
            <person name="Hale W."/>
            <person name="Jakkamsetti A."/>
            <person name="Pham P."/>
            <person name="Ruth R."/>
            <person name="San Lucas F."/>
            <person name="Warren J."/>
            <person name="Zhang J."/>
            <person name="Zhao Z."/>
            <person name="Zhou C."/>
            <person name="Zhu D."/>
            <person name="Lee S."/>
            <person name="Bess C."/>
            <person name="Blankenburg K."/>
            <person name="Forbes L."/>
            <person name="Fu Q."/>
            <person name="Gubbala S."/>
            <person name="Hirani K."/>
            <person name="Jayaseelan J.C."/>
            <person name="Lara F."/>
            <person name="Munidasa M."/>
            <person name="Palculict T."/>
            <person name="Patil S."/>
            <person name="Pu L.-L."/>
            <person name="Saada N."/>
            <person name="Tang L."/>
            <person name="Weissenberger G."/>
            <person name="Zhu Y."/>
            <person name="Hemphill L."/>
            <person name="Shang Y."/>
            <person name="Youmans B."/>
            <person name="Ayvaz T."/>
            <person name="Ross M."/>
            <person name="Santibanez J."/>
            <person name="Aqrawi P."/>
            <person name="Gross S."/>
            <person name="Joshi V."/>
            <person name="Fowler G."/>
            <person name="Nazareth L."/>
            <person name="Reid J."/>
            <person name="Worley K."/>
            <person name="Petrosino J."/>
            <person name="Highlander S."/>
            <person name="Gibbs R."/>
        </authorList>
    </citation>
    <scope>NUCLEOTIDE SEQUENCE [LARGE SCALE GENOMIC DNA]</scope>
    <source>
        <strain evidence="1 2">SK330</strain>
    </source>
</reference>
<organism evidence="1 2">
    <name type="scientific">Streptococcus sanguinis SK330</name>
    <dbReference type="NCBI Taxonomy" id="888813"/>
    <lineage>
        <taxon>Bacteria</taxon>
        <taxon>Bacillati</taxon>
        <taxon>Bacillota</taxon>
        <taxon>Bacilli</taxon>
        <taxon>Lactobacillales</taxon>
        <taxon>Streptococcaceae</taxon>
        <taxon>Streptococcus</taxon>
    </lineage>
</organism>
<dbReference type="AlphaFoldDB" id="F2C6S8"/>
<sequence>MKDILPYFVAAPEACMDNTVHFIADELGFLADRKQFKFFYE</sequence>